<accession>A0A1J0GG34</accession>
<dbReference type="RefSeq" id="WP_071612622.1">
    <property type="nucleotide sequence ID" value="NZ_CP015756.1"/>
</dbReference>
<dbReference type="AlphaFoldDB" id="A0A1J0GG34"/>
<reference evidence="3" key="1">
    <citation type="journal article" date="2016" name="Front. Microbiol.">
        <title>Complete Genome Sequence of Clostridium estertheticum DSM 8809, a Microbe Identified in Spoiled Vacuum Packed Beef.</title>
        <authorList>
            <person name="Yu Z."/>
            <person name="Gunn L."/>
            <person name="Brennan E."/>
            <person name="Reid R."/>
            <person name="Wall P.G."/>
            <person name="Gaora O.P."/>
            <person name="Hurley D."/>
            <person name="Bolton D."/>
            <person name="Fanning S."/>
        </authorList>
    </citation>
    <scope>NUCLEOTIDE SEQUENCE [LARGE SCALE GENOMIC DNA]</scope>
    <source>
        <strain evidence="3">DSM 8809</strain>
    </source>
</reference>
<evidence type="ECO:0000313" key="3">
    <source>
        <dbReference type="Proteomes" id="UP000182569"/>
    </source>
</evidence>
<keyword evidence="1" id="KW-0472">Membrane</keyword>
<feature type="transmembrane region" description="Helical" evidence="1">
    <location>
        <begin position="7"/>
        <end position="25"/>
    </location>
</feature>
<protein>
    <submittedName>
        <fullName evidence="2">Uncharacterized protein</fullName>
    </submittedName>
</protein>
<dbReference type="EMBL" id="CP015756">
    <property type="protein sequence ID" value="APC40332.1"/>
    <property type="molecule type" value="Genomic_DNA"/>
</dbReference>
<gene>
    <name evidence="2" type="ORF">A7L45_09780</name>
</gene>
<keyword evidence="1" id="KW-1133">Transmembrane helix</keyword>
<evidence type="ECO:0000313" key="2">
    <source>
        <dbReference type="EMBL" id="APC40332.1"/>
    </source>
</evidence>
<keyword evidence="3" id="KW-1185">Reference proteome</keyword>
<proteinExistence type="predicted"/>
<sequence>MKKCKKIKNYIAIIILSIFAMTMLGCNNTKKVDSKSDSVQKKEEITATDEITNAKLHNKIVQVGNKVVTLPAKYTDFTNAGAVLSSKELSEDYIMDANSTQMCDMSIGTTKFQLSLKNNSDKKDSLKNVDVEYISNTQGKDIFYTGGIYVGSKLDNLTGKWGQPSEDNSNSNDKSMKYCYYEDSVKLPVMCSATGNEYTVTIDRNTSIITDIRYKWSQANMSDTSTLKTYSKEIPTFDGKKHVISYQIPAYIVQQNQEHKIAICTVDNVKYIVDVPNDPNSISYSSKNIDNSIKEYSNTLAIGKTNYNFYILNKTDNDAHVYGYENKENSLLFTMCYMNKDSQYITNCKITPYDKNGTITDSAISKFKDIMSQITKSMHETITQ</sequence>
<dbReference type="PROSITE" id="PS51257">
    <property type="entry name" value="PROKAR_LIPOPROTEIN"/>
    <property type="match status" value="1"/>
</dbReference>
<dbReference type="Proteomes" id="UP000182569">
    <property type="component" value="Chromosome"/>
</dbReference>
<name>A0A1J0GG34_9CLOT</name>
<dbReference type="KEGG" id="ceu:A7L45_09780"/>
<keyword evidence="1" id="KW-0812">Transmembrane</keyword>
<evidence type="ECO:0000256" key="1">
    <source>
        <dbReference type="SAM" id="Phobius"/>
    </source>
</evidence>
<organism evidence="2 3">
    <name type="scientific">Clostridium estertheticum subsp. estertheticum</name>
    <dbReference type="NCBI Taxonomy" id="1552"/>
    <lineage>
        <taxon>Bacteria</taxon>
        <taxon>Bacillati</taxon>
        <taxon>Bacillota</taxon>
        <taxon>Clostridia</taxon>
        <taxon>Eubacteriales</taxon>
        <taxon>Clostridiaceae</taxon>
        <taxon>Clostridium</taxon>
    </lineage>
</organism>